<dbReference type="RefSeq" id="WP_171469731.1">
    <property type="nucleotide sequence ID" value="NZ_CP053452.2"/>
</dbReference>
<evidence type="ECO:0000313" key="3">
    <source>
        <dbReference type="EMBL" id="QJW93560.1"/>
    </source>
</evidence>
<evidence type="ECO:0000256" key="1">
    <source>
        <dbReference type="SAM" id="Phobius"/>
    </source>
</evidence>
<dbReference type="SUPFAM" id="SSF54523">
    <property type="entry name" value="Pili subunits"/>
    <property type="match status" value="1"/>
</dbReference>
<dbReference type="KEGG" id="ftj:FTUN_1067"/>
<name>A0A6M5YJN7_9BACT</name>
<keyword evidence="4" id="KW-1185">Reference proteome</keyword>
<keyword evidence="1" id="KW-0812">Transmembrane</keyword>
<dbReference type="InterPro" id="IPR011453">
    <property type="entry name" value="DUF1559"/>
</dbReference>
<dbReference type="EMBL" id="CP053452">
    <property type="protein sequence ID" value="QJW93560.1"/>
    <property type="molecule type" value="Genomic_DNA"/>
</dbReference>
<sequence length="349" mass="36452">MKPLVSHGPTRARSGRRARGFTLIELLVVIAIIAILIGLLLPAVQKVREAAARMSCTNNLKQIGLATHNVHDTNMLLPPLVGPFPSQNANLGAAGTPLIFILPYVEQQNLFNQCLNGLNAQNASNGLAWIDPGNAYSIPVKSFICPSDPSVGSGNSCPLNPGGPPYAAATSYACNALAFDSCSFIPGSGSSPPTAVIGNANLISLGGGAPTGPFNYPRIPASFPDGLSNTVLWSEKFAQCANSGAYQAGNQCDSAQCGGNNWSDPFLDWYPPVYNIYPNGSITPATASFQIQPVWTTNCDPQRPSSAHTGVILAGLGDGSVRAVSSGMSQTTWFLANVPNDGLPVPSDW</sequence>
<dbReference type="Proteomes" id="UP000503447">
    <property type="component" value="Chromosome"/>
</dbReference>
<feature type="domain" description="DUF1559" evidence="2">
    <location>
        <begin position="45"/>
        <end position="326"/>
    </location>
</feature>
<dbReference type="NCBIfam" id="TIGR02532">
    <property type="entry name" value="IV_pilin_GFxxxE"/>
    <property type="match status" value="1"/>
</dbReference>
<accession>A0A6M5YJN7</accession>
<dbReference type="InterPro" id="IPR012902">
    <property type="entry name" value="N_methyl_site"/>
</dbReference>
<feature type="transmembrane region" description="Helical" evidence="1">
    <location>
        <begin position="21"/>
        <end position="44"/>
    </location>
</feature>
<dbReference type="AlphaFoldDB" id="A0A6M5YJN7"/>
<dbReference type="Gene3D" id="3.30.700.10">
    <property type="entry name" value="Glycoprotein, Type 4 Pilin"/>
    <property type="match status" value="1"/>
</dbReference>
<dbReference type="Pfam" id="PF07963">
    <property type="entry name" value="N_methyl"/>
    <property type="match status" value="1"/>
</dbReference>
<protein>
    <recommendedName>
        <fullName evidence="2">DUF1559 domain-containing protein</fullName>
    </recommendedName>
</protein>
<proteinExistence type="predicted"/>
<dbReference type="PROSITE" id="PS00409">
    <property type="entry name" value="PROKAR_NTER_METHYL"/>
    <property type="match status" value="1"/>
</dbReference>
<dbReference type="Pfam" id="PF07596">
    <property type="entry name" value="SBP_bac_10"/>
    <property type="match status" value="1"/>
</dbReference>
<dbReference type="InterPro" id="IPR045584">
    <property type="entry name" value="Pilin-like"/>
</dbReference>
<organism evidence="3 4">
    <name type="scientific">Frigoriglobus tundricola</name>
    <dbReference type="NCBI Taxonomy" id="2774151"/>
    <lineage>
        <taxon>Bacteria</taxon>
        <taxon>Pseudomonadati</taxon>
        <taxon>Planctomycetota</taxon>
        <taxon>Planctomycetia</taxon>
        <taxon>Gemmatales</taxon>
        <taxon>Gemmataceae</taxon>
        <taxon>Frigoriglobus</taxon>
    </lineage>
</organism>
<keyword evidence="1" id="KW-0472">Membrane</keyword>
<reference evidence="4" key="1">
    <citation type="submission" date="2020-05" db="EMBL/GenBank/DDBJ databases">
        <title>Frigoriglobus tundricola gen. nov., sp. nov., a psychrotolerant cellulolytic planctomycete of the family Gemmataceae with two divergent copies of 16S rRNA gene.</title>
        <authorList>
            <person name="Kulichevskaya I.S."/>
            <person name="Ivanova A.A."/>
            <person name="Naumoff D.G."/>
            <person name="Beletsky A.V."/>
            <person name="Rijpstra W.I.C."/>
            <person name="Sinninghe Damste J.S."/>
            <person name="Mardanov A.V."/>
            <person name="Ravin N.V."/>
            <person name="Dedysh S.N."/>
        </authorList>
    </citation>
    <scope>NUCLEOTIDE SEQUENCE [LARGE SCALE GENOMIC DNA]</scope>
    <source>
        <strain evidence="4">PL17</strain>
    </source>
</reference>
<evidence type="ECO:0000313" key="4">
    <source>
        <dbReference type="Proteomes" id="UP000503447"/>
    </source>
</evidence>
<dbReference type="PANTHER" id="PTHR30093:SF2">
    <property type="entry name" value="TYPE II SECRETION SYSTEM PROTEIN H"/>
    <property type="match status" value="1"/>
</dbReference>
<keyword evidence="1" id="KW-1133">Transmembrane helix</keyword>
<dbReference type="PANTHER" id="PTHR30093">
    <property type="entry name" value="GENERAL SECRETION PATHWAY PROTEIN G"/>
    <property type="match status" value="1"/>
</dbReference>
<gene>
    <name evidence="3" type="ORF">FTUN_1067</name>
</gene>
<evidence type="ECO:0000259" key="2">
    <source>
        <dbReference type="Pfam" id="PF07596"/>
    </source>
</evidence>